<dbReference type="InterPro" id="IPR019591">
    <property type="entry name" value="Mrp/NBP35_ATP-bd"/>
</dbReference>
<evidence type="ECO:0000256" key="7">
    <source>
        <dbReference type="ARBA" id="ARBA00023014"/>
    </source>
</evidence>
<sequence>MVTREQVVDALRSVIDPELHRSIVDLQMVKDVRIRDGLVEVDVVLTVPGCPLRHRIEQDVRGQVSRVPGVREVRVQLGEMTEAERQALVNRLSPRRQARSAILDPTSNTAIIGISSGKGGVGKSTVTVNLAVALRSLGKRVGVLDADIYGFSVPKLLGIKGRPVVLDGALVPQEAYGLQVISMGSLVEEDTAVVWRGPMLMKALEQFLKDVLWAELDYLLIDMPPGTGDIPISMYQLIPQSYLLVVTTPQPVASVVARRVGRMAEKTNQTILGVIENMAYFICPHCGTKEDIFGSGGGQQIAEMLGVPLLARLPLDTRLRRSGDEGAPLAASDDDPIGRAFVEAARALERRLAEAVPSAPPFIPMPR</sequence>
<keyword evidence="4 8" id="KW-0547">Nucleotide-binding</keyword>
<evidence type="ECO:0000256" key="1">
    <source>
        <dbReference type="ARBA" id="ARBA00007352"/>
    </source>
</evidence>
<feature type="binding site" evidence="8">
    <location>
        <begin position="117"/>
        <end position="124"/>
    </location>
    <ligand>
        <name>ATP</name>
        <dbReference type="ChEBI" id="CHEBI:30616"/>
    </ligand>
</feature>
<keyword evidence="3 8" id="KW-0479">Metal-binding</keyword>
<dbReference type="RefSeq" id="WP_324669964.1">
    <property type="nucleotide sequence ID" value="NZ_CP141614.1"/>
</dbReference>
<dbReference type="Proteomes" id="UP001333102">
    <property type="component" value="Chromosome"/>
</dbReference>
<dbReference type="PROSITE" id="PS01215">
    <property type="entry name" value="MRP"/>
    <property type="match status" value="1"/>
</dbReference>
<dbReference type="InterPro" id="IPR044304">
    <property type="entry name" value="NUBPL-like"/>
</dbReference>
<dbReference type="Gene3D" id="3.30.300.130">
    <property type="entry name" value="Fe-S cluster assembly (FSCA)"/>
    <property type="match status" value="1"/>
</dbReference>
<dbReference type="Gene3D" id="3.40.50.300">
    <property type="entry name" value="P-loop containing nucleotide triphosphate hydrolases"/>
    <property type="match status" value="1"/>
</dbReference>
<dbReference type="InterPro" id="IPR000808">
    <property type="entry name" value="Mrp-like_CS"/>
</dbReference>
<dbReference type="InterPro" id="IPR033756">
    <property type="entry name" value="YlxH/NBP35"/>
</dbReference>
<comment type="similarity">
    <text evidence="1">In the N-terminal section; belongs to the MIP18 family.</text>
</comment>
<dbReference type="Pfam" id="PF10609">
    <property type="entry name" value="ParA"/>
    <property type="match status" value="1"/>
</dbReference>
<dbReference type="GO" id="GO:0005524">
    <property type="term" value="F:ATP binding"/>
    <property type="evidence" value="ECO:0007669"/>
    <property type="project" value="UniProtKB-KW"/>
</dbReference>
<evidence type="ECO:0000259" key="9">
    <source>
        <dbReference type="Pfam" id="PF01883"/>
    </source>
</evidence>
<evidence type="ECO:0000313" key="10">
    <source>
        <dbReference type="EMBL" id="WRP15558.1"/>
    </source>
</evidence>
<feature type="domain" description="MIP18 family-like" evidence="9">
    <location>
        <begin position="4"/>
        <end position="75"/>
    </location>
</feature>
<dbReference type="EMBL" id="CP141614">
    <property type="protein sequence ID" value="WRP15558.1"/>
    <property type="molecule type" value="Genomic_DNA"/>
</dbReference>
<evidence type="ECO:0000256" key="5">
    <source>
        <dbReference type="ARBA" id="ARBA00022840"/>
    </source>
</evidence>
<reference evidence="11" key="1">
    <citation type="submission" date="2023-12" db="EMBL/GenBank/DDBJ databases">
        <title>Novel isolates from deep terrestrial aquifers shed light on the physiology and ecology of the class Limnochordia.</title>
        <authorList>
            <person name="Karnachuk O.V."/>
            <person name="Lukina A.P."/>
            <person name="Avakyan M.R."/>
            <person name="Kadnikov V."/>
            <person name="Begmatov S."/>
            <person name="Beletsky A.V."/>
            <person name="Mardanov A.V."/>
            <person name="Ravin N.V."/>
        </authorList>
    </citation>
    <scope>NUCLEOTIDE SEQUENCE [LARGE SCALE GENOMIC DNA]</scope>
    <source>
        <strain evidence="11">LN</strain>
    </source>
</reference>
<keyword evidence="5 8" id="KW-0067">ATP-binding</keyword>
<dbReference type="InterPro" id="IPR027417">
    <property type="entry name" value="P-loop_NTPase"/>
</dbReference>
<dbReference type="Pfam" id="PF01883">
    <property type="entry name" value="FeS_assembly_P"/>
    <property type="match status" value="1"/>
</dbReference>
<comment type="subunit">
    <text evidence="8">Homodimer.</text>
</comment>
<comment type="similarity">
    <text evidence="2">In the C-terminal section; belongs to the Mrp/NBP35 ATP-binding proteins family.</text>
</comment>
<keyword evidence="7 8" id="KW-0411">Iron-sulfur</keyword>
<dbReference type="SUPFAM" id="SSF52540">
    <property type="entry name" value="P-loop containing nucleoside triphosphate hydrolases"/>
    <property type="match status" value="1"/>
</dbReference>
<keyword evidence="11" id="KW-1185">Reference proteome</keyword>
<dbReference type="HAMAP" id="MF_02040">
    <property type="entry name" value="Mrp_NBP35"/>
    <property type="match status" value="1"/>
</dbReference>
<evidence type="ECO:0000313" key="11">
    <source>
        <dbReference type="Proteomes" id="UP001333102"/>
    </source>
</evidence>
<dbReference type="InterPro" id="IPR002744">
    <property type="entry name" value="MIP18-like"/>
</dbReference>
<evidence type="ECO:0000256" key="8">
    <source>
        <dbReference type="HAMAP-Rule" id="MF_02040"/>
    </source>
</evidence>
<dbReference type="SUPFAM" id="SSF117916">
    <property type="entry name" value="Fe-S cluster assembly (FSCA) domain-like"/>
    <property type="match status" value="1"/>
</dbReference>
<keyword evidence="6 8" id="KW-0408">Iron</keyword>
<dbReference type="PANTHER" id="PTHR42961">
    <property type="entry name" value="IRON-SULFUR PROTEIN NUBPL"/>
    <property type="match status" value="1"/>
</dbReference>
<dbReference type="PANTHER" id="PTHR42961:SF2">
    <property type="entry name" value="IRON-SULFUR PROTEIN NUBPL"/>
    <property type="match status" value="1"/>
</dbReference>
<gene>
    <name evidence="10" type="ORF">VLY81_05170</name>
</gene>
<dbReference type="InterPro" id="IPR034904">
    <property type="entry name" value="FSCA_dom_sf"/>
</dbReference>
<keyword evidence="8" id="KW-0378">Hydrolase</keyword>
<protein>
    <recommendedName>
        <fullName evidence="8">Iron-sulfur cluster carrier protein</fullName>
    </recommendedName>
</protein>
<name>A0ABZ1BSM1_9FIRM</name>
<organism evidence="10 11">
    <name type="scientific">Geochorda subterranea</name>
    <dbReference type="NCBI Taxonomy" id="3109564"/>
    <lineage>
        <taxon>Bacteria</taxon>
        <taxon>Bacillati</taxon>
        <taxon>Bacillota</taxon>
        <taxon>Limnochordia</taxon>
        <taxon>Limnochordales</taxon>
        <taxon>Geochordaceae</taxon>
        <taxon>Geochorda</taxon>
    </lineage>
</organism>
<comment type="similarity">
    <text evidence="8">Belongs to the Mrp/NBP35 ATP-binding proteins family.</text>
</comment>
<evidence type="ECO:0000256" key="6">
    <source>
        <dbReference type="ARBA" id="ARBA00023004"/>
    </source>
</evidence>
<comment type="function">
    <text evidence="8">Binds and transfers iron-sulfur (Fe-S) clusters to target apoproteins. Can hydrolyze ATP.</text>
</comment>
<dbReference type="CDD" id="cd02037">
    <property type="entry name" value="Mrp_NBP35"/>
    <property type="match status" value="1"/>
</dbReference>
<evidence type="ECO:0000256" key="2">
    <source>
        <dbReference type="ARBA" id="ARBA00008205"/>
    </source>
</evidence>
<evidence type="ECO:0000256" key="4">
    <source>
        <dbReference type="ARBA" id="ARBA00022741"/>
    </source>
</evidence>
<evidence type="ECO:0000256" key="3">
    <source>
        <dbReference type="ARBA" id="ARBA00022723"/>
    </source>
</evidence>
<accession>A0ABZ1BSM1</accession>
<proteinExistence type="inferred from homology"/>